<comment type="caution">
    <text evidence="1">The sequence shown here is derived from an EMBL/GenBank/DDBJ whole genome shotgun (WGS) entry which is preliminary data.</text>
</comment>
<reference evidence="1" key="1">
    <citation type="journal article" date="2021" name="PeerJ">
        <title>Extensive microbial diversity within the chicken gut microbiome revealed by metagenomics and culture.</title>
        <authorList>
            <person name="Gilroy R."/>
            <person name="Ravi A."/>
            <person name="Getino M."/>
            <person name="Pursley I."/>
            <person name="Horton D.L."/>
            <person name="Alikhan N.F."/>
            <person name="Baker D."/>
            <person name="Gharbi K."/>
            <person name="Hall N."/>
            <person name="Watson M."/>
            <person name="Adriaenssens E.M."/>
            <person name="Foster-Nyarko E."/>
            <person name="Jarju S."/>
            <person name="Secka A."/>
            <person name="Antonio M."/>
            <person name="Oren A."/>
            <person name="Chaudhuri R.R."/>
            <person name="La Ragione R."/>
            <person name="Hildebrand F."/>
            <person name="Pallen M.J."/>
        </authorList>
    </citation>
    <scope>NUCLEOTIDE SEQUENCE</scope>
    <source>
        <strain evidence="1">Gambia2-208</strain>
    </source>
</reference>
<accession>A0A9D1ZJB1</accession>
<gene>
    <name evidence="1" type="ORF">H9824_07675</name>
</gene>
<proteinExistence type="predicted"/>
<name>A0A9D1ZJB1_9BACE</name>
<dbReference type="AlphaFoldDB" id="A0A9D1ZJB1"/>
<organism evidence="1 2">
    <name type="scientific">Candidatus Bacteroides pullicola</name>
    <dbReference type="NCBI Taxonomy" id="2838475"/>
    <lineage>
        <taxon>Bacteria</taxon>
        <taxon>Pseudomonadati</taxon>
        <taxon>Bacteroidota</taxon>
        <taxon>Bacteroidia</taxon>
        <taxon>Bacteroidales</taxon>
        <taxon>Bacteroidaceae</taxon>
        <taxon>Bacteroides</taxon>
    </lineage>
</organism>
<evidence type="ECO:0000313" key="1">
    <source>
        <dbReference type="EMBL" id="HIY88566.1"/>
    </source>
</evidence>
<evidence type="ECO:0000313" key="2">
    <source>
        <dbReference type="Proteomes" id="UP000886851"/>
    </source>
</evidence>
<protein>
    <submittedName>
        <fullName evidence="1">Uncharacterized protein</fullName>
    </submittedName>
</protein>
<dbReference type="Proteomes" id="UP000886851">
    <property type="component" value="Unassembled WGS sequence"/>
</dbReference>
<sequence>MDRKILTMLLVLMVWGQVQAQKISFSLKNDSTFNAADDYAQTSEGFDVNVNEVNVVNLGIQIAQDVAVANANRDEIVDALSNRSYYRQRIDLNLSSALPERTNVYSIITFLNDNSGNSSAMVTISNLEVEHFFNNNFKFRVGRLANSVSESQFFGRMALEETSAHVFGRKLFVNDALEFDGSFKKRDGPTFFIGLKPVFKPFNLKGVYAGIHQAFKSGMQLHGIFSLNRQFEADMTRYIPDFKGKDVYFAYEAEVAYKQRGGTVFLNVGGNAGYTGLLPHASGRFDFLNQLMPVVSRKGDALKETFTPSAGFRTYPAKMNPSLKFLPQVGVEAEVQGALTNRFTALNVCAYCKVNITRRMVLTYYCTPQFIWQDFQPDKPSFMGGVVNYLRLSVTVGKPTRMFL</sequence>
<reference evidence="1" key="2">
    <citation type="submission" date="2021-04" db="EMBL/GenBank/DDBJ databases">
        <authorList>
            <person name="Gilroy R."/>
        </authorList>
    </citation>
    <scope>NUCLEOTIDE SEQUENCE</scope>
    <source>
        <strain evidence="1">Gambia2-208</strain>
    </source>
</reference>
<dbReference type="EMBL" id="DXCV01000051">
    <property type="protein sequence ID" value="HIY88566.1"/>
    <property type="molecule type" value="Genomic_DNA"/>
</dbReference>